<dbReference type="InterPro" id="IPR011989">
    <property type="entry name" value="ARM-like"/>
</dbReference>
<evidence type="ECO:0000256" key="1">
    <source>
        <dbReference type="SAM" id="MobiDB-lite"/>
    </source>
</evidence>
<feature type="region of interest" description="Disordered" evidence="1">
    <location>
        <begin position="1"/>
        <end position="110"/>
    </location>
</feature>
<feature type="region of interest" description="Disordered" evidence="1">
    <location>
        <begin position="146"/>
        <end position="173"/>
    </location>
</feature>
<organism evidence="2 3">
    <name type="scientific">Cyclotella atomus</name>
    <dbReference type="NCBI Taxonomy" id="382360"/>
    <lineage>
        <taxon>Eukaryota</taxon>
        <taxon>Sar</taxon>
        <taxon>Stramenopiles</taxon>
        <taxon>Ochrophyta</taxon>
        <taxon>Bacillariophyta</taxon>
        <taxon>Coscinodiscophyceae</taxon>
        <taxon>Thalassiosirophycidae</taxon>
        <taxon>Stephanodiscales</taxon>
        <taxon>Stephanodiscaceae</taxon>
        <taxon>Cyclotella</taxon>
    </lineage>
</organism>
<accession>A0ABD3NQL7</accession>
<dbReference type="EMBL" id="JALLPJ020000998">
    <property type="protein sequence ID" value="KAL3778197.1"/>
    <property type="molecule type" value="Genomic_DNA"/>
</dbReference>
<keyword evidence="3" id="KW-1185">Reference proteome</keyword>
<dbReference type="AlphaFoldDB" id="A0ABD3NQL7"/>
<dbReference type="Gene3D" id="1.25.10.10">
    <property type="entry name" value="Leucine-rich Repeat Variant"/>
    <property type="match status" value="1"/>
</dbReference>
<gene>
    <name evidence="2" type="ORF">ACHAWO_004910</name>
</gene>
<evidence type="ECO:0000313" key="2">
    <source>
        <dbReference type="EMBL" id="KAL3778197.1"/>
    </source>
</evidence>
<protein>
    <submittedName>
        <fullName evidence="2">Uncharacterized protein</fullName>
    </submittedName>
</protein>
<reference evidence="2 3" key="1">
    <citation type="submission" date="2024-10" db="EMBL/GenBank/DDBJ databases">
        <title>Updated reference genomes for cyclostephanoid diatoms.</title>
        <authorList>
            <person name="Roberts W.R."/>
            <person name="Alverson A.J."/>
        </authorList>
    </citation>
    <scope>NUCLEOTIDE SEQUENCE [LARGE SCALE GENOMIC DNA]</scope>
    <source>
        <strain evidence="2 3">AJA010-31</strain>
    </source>
</reference>
<comment type="caution">
    <text evidence="2">The sequence shown here is derived from an EMBL/GenBank/DDBJ whole genome shotgun (WGS) entry which is preliminary data.</text>
</comment>
<name>A0ABD3NQL7_9STRA</name>
<evidence type="ECO:0000313" key="3">
    <source>
        <dbReference type="Proteomes" id="UP001530400"/>
    </source>
</evidence>
<feature type="compositionally biased region" description="Polar residues" evidence="1">
    <location>
        <begin position="46"/>
        <end position="57"/>
    </location>
</feature>
<sequence length="988" mass="109067">MGLFKTKAKMPDEIYETPEVPDKKHKKRSTFSIFKGKGAKAAATSKPGNATSSPSNQTLKTLELTPETPPPKPQCPALQTLIDENGFPIKDDDLPEDIPKSISAWAPNGALSDLGLEDQRCDEEDGQDDADSLGSPISKFRNSQMIEADTTESTIPLDPVDSTREPPGVDIHSPPSVRYLSYYITSLSVESSPDPSSEPPSRSLRSLFTLSEHASSHKDRVAMVQWKSQNEDDPSSLVPALLDFLSRCKRDTSEQYLAMLVLNNISIPHENKRCIALDYGGVKTLGRLLCQDPGCHLLVIILVNLTFCEASVRRDLFAKEADAHLVETLVYVLLLASLSNEQLATLPPIPLTDKDRKTYSPKQLLSILTTNLEHLGLHPSNRHAHAPPLVFDGMFAETARWSLCALKNLTRPDKLARSTSASGDNRDAMAARSLLDAGVVPLLLRIVRLNVDNVAFKQDPQEVGIGDVETQDTPCWSMNSAQDAALYTLLHLASVPEVRHTLRDEYGCGYELSKIVASGKGNKKLSALIVELDVNDPNADHVAQLGLQCIKARISLSYLEERQFGQPKRVGCTDFDASIIADHETFLLIELLSNCLHSRPKDGAGGYSSSTFSLKGCLHSLRSILLERQNIIVFAAANGARLNALLLKMLAQYSFGDEDGVISTVLDAEAAEHAVFSMYLMSSYGFHKAVSRTTDQFVFLPAQFGDVSDANHRIDSRRVLVKVLSIYSDIKDTSPAGRHAALQLLLRSKCLAYSGTILDLVYLDRRWFCDSDFDLDEQLLDRIDVTNVERKLEGVPPSTDIFNRAIVRAANASSICVDPQTYPNAMAPVEEISFGSRTTSHSGNIDEIAIANNIVNAANGLTSRAYGYAWRWEDEEADVREHQTADQALLDDVSETERSMPYVPRKRIFGRLRFNDVNDKDNGEPFSIFGFSSLNVTQSVFVSFVDMDNSSKLHQASLLNLRYIRAQLCTKSAFPIVVLQTAKSLYMK</sequence>
<dbReference type="Proteomes" id="UP001530400">
    <property type="component" value="Unassembled WGS sequence"/>
</dbReference>
<proteinExistence type="predicted"/>